<accession>A0A1M4MLU5</accession>
<dbReference type="STRING" id="118126.L21_1796"/>
<evidence type="ECO:0000313" key="2">
    <source>
        <dbReference type="Proteomes" id="UP000184671"/>
    </source>
</evidence>
<dbReference type="AlphaFoldDB" id="A0A1M4MLU5"/>
<dbReference type="OrthoDB" id="105546at2157"/>
<evidence type="ECO:0008006" key="3">
    <source>
        <dbReference type="Google" id="ProtNLM"/>
    </source>
</evidence>
<name>A0A1M4MLU5_9EURY</name>
<gene>
    <name evidence="1" type="ORF">L21_1796</name>
</gene>
<dbReference type="Proteomes" id="UP000184671">
    <property type="component" value="Unassembled WGS sequence"/>
</dbReference>
<sequence length="274" mass="30171">MTRKETHIKEVARLLTGFLSSGDAGDLLAYLVAESRLPGPRANLELAAAFAGTVQEFAVADPDDQHLLWNLCVELASIAPEDAPTGDPHEFLGFCGVRGVGAIGSVSPGCVEAALRHLGEASVDPRWRIREAVAMGLQDLLSRQRDTTVSELEGWVEGGSWLAMRAAVAGIAEPDLLAEPDLAETALRFHRKILIRIYTAKERQSEAFRALRKALGYTLSVVIAALPALGFEYLRQLATLDDQDIRWIVRENLKKNRLEKRYPETVQHIRAQLV</sequence>
<organism evidence="1 2">
    <name type="scientific">Methanoculleus chikugoensis</name>
    <dbReference type="NCBI Taxonomy" id="118126"/>
    <lineage>
        <taxon>Archaea</taxon>
        <taxon>Methanobacteriati</taxon>
        <taxon>Methanobacteriota</taxon>
        <taxon>Stenosarchaea group</taxon>
        <taxon>Methanomicrobia</taxon>
        <taxon>Methanomicrobiales</taxon>
        <taxon>Methanomicrobiaceae</taxon>
        <taxon>Methanoculleus</taxon>
    </lineage>
</organism>
<dbReference type="RefSeq" id="WP_083608910.1">
    <property type="nucleotide sequence ID" value="NZ_FMID01000043.1"/>
</dbReference>
<protein>
    <recommendedName>
        <fullName evidence="3">HEAT repeat</fullName>
    </recommendedName>
</protein>
<proteinExistence type="predicted"/>
<dbReference type="EMBL" id="FMID01000043">
    <property type="protein sequence ID" value="SCL75879.1"/>
    <property type="molecule type" value="Genomic_DNA"/>
</dbReference>
<evidence type="ECO:0000313" key="1">
    <source>
        <dbReference type="EMBL" id="SCL75879.1"/>
    </source>
</evidence>
<reference evidence="1 2" key="1">
    <citation type="submission" date="2016-08" db="EMBL/GenBank/DDBJ databases">
        <authorList>
            <person name="Seilhamer J.J."/>
        </authorList>
    </citation>
    <scope>NUCLEOTIDE SEQUENCE [LARGE SCALE GENOMIC DNA]</scope>
    <source>
        <strain evidence="1">L21-II-0</strain>
    </source>
</reference>